<dbReference type="GO" id="GO:0070478">
    <property type="term" value="P:nuclear-transcribed mRNA catabolic process, 3'-5' exonucleolytic nonsense-mediated decay"/>
    <property type="evidence" value="ECO:0007669"/>
    <property type="project" value="TreeGrafter"/>
</dbReference>
<evidence type="ECO:0000256" key="3">
    <source>
        <dbReference type="ARBA" id="ARBA00022741"/>
    </source>
</evidence>
<evidence type="ECO:0000256" key="4">
    <source>
        <dbReference type="ARBA" id="ARBA00022801"/>
    </source>
</evidence>
<keyword evidence="11" id="KW-1185">Reference proteome</keyword>
<dbReference type="InterPro" id="IPR014001">
    <property type="entry name" value="Helicase_ATP-bd"/>
</dbReference>
<dbReference type="OrthoDB" id="64767at2759"/>
<dbReference type="SMART" id="SM00487">
    <property type="entry name" value="DEXDc"/>
    <property type="match status" value="1"/>
</dbReference>
<dbReference type="GeneID" id="115890370"/>
<dbReference type="SMART" id="SM00490">
    <property type="entry name" value="HELICc"/>
    <property type="match status" value="1"/>
</dbReference>
<accession>A0A6J2YT02</accession>
<comment type="catalytic activity">
    <reaction evidence="8">
        <text>ATP + H2O = ADP + phosphate + H(+)</text>
        <dbReference type="Rhea" id="RHEA:13065"/>
        <dbReference type="ChEBI" id="CHEBI:15377"/>
        <dbReference type="ChEBI" id="CHEBI:15378"/>
        <dbReference type="ChEBI" id="CHEBI:30616"/>
        <dbReference type="ChEBI" id="CHEBI:43474"/>
        <dbReference type="ChEBI" id="CHEBI:456216"/>
        <dbReference type="EC" id="3.6.4.13"/>
    </reaction>
</comment>
<dbReference type="FunCoup" id="A0A6J2YT02">
    <property type="interactions" value="1629"/>
</dbReference>
<evidence type="ECO:0000256" key="7">
    <source>
        <dbReference type="ARBA" id="ARBA00022884"/>
    </source>
</evidence>
<evidence type="ECO:0000256" key="1">
    <source>
        <dbReference type="ARBA" id="ARBA00004496"/>
    </source>
</evidence>
<dbReference type="Gene3D" id="3.40.50.300">
    <property type="entry name" value="P-loop containing nucleotide triphosphate hydrolases"/>
    <property type="match status" value="2"/>
</dbReference>
<dbReference type="InterPro" id="IPR012961">
    <property type="entry name" value="Ski2/MTR4_C"/>
</dbReference>
<dbReference type="Pfam" id="PF08148">
    <property type="entry name" value="DSHCT"/>
    <property type="match status" value="1"/>
</dbReference>
<dbReference type="Pfam" id="PF13234">
    <property type="entry name" value="MTR4_beta-barrel"/>
    <property type="match status" value="1"/>
</dbReference>
<organism evidence="11 12">
    <name type="scientific">Sitophilus oryzae</name>
    <name type="common">Rice weevil</name>
    <name type="synonym">Curculio oryzae</name>
    <dbReference type="NCBI Taxonomy" id="7048"/>
    <lineage>
        <taxon>Eukaryota</taxon>
        <taxon>Metazoa</taxon>
        <taxon>Ecdysozoa</taxon>
        <taxon>Arthropoda</taxon>
        <taxon>Hexapoda</taxon>
        <taxon>Insecta</taxon>
        <taxon>Pterygota</taxon>
        <taxon>Neoptera</taxon>
        <taxon>Endopterygota</taxon>
        <taxon>Coleoptera</taxon>
        <taxon>Polyphaga</taxon>
        <taxon>Cucujiformia</taxon>
        <taxon>Curculionidae</taxon>
        <taxon>Dryophthorinae</taxon>
        <taxon>Sitophilus</taxon>
    </lineage>
</organism>
<dbReference type="Pfam" id="PF17911">
    <property type="entry name" value="Ski2_N"/>
    <property type="match status" value="1"/>
</dbReference>
<dbReference type="PROSITE" id="PS51192">
    <property type="entry name" value="HELICASE_ATP_BIND_1"/>
    <property type="match status" value="1"/>
</dbReference>
<keyword evidence="6" id="KW-0067">ATP-binding</keyword>
<evidence type="ECO:0000256" key="8">
    <source>
        <dbReference type="ARBA" id="ARBA00047984"/>
    </source>
</evidence>
<keyword evidence="4" id="KW-0378">Hydrolase</keyword>
<dbReference type="FunFam" id="1.10.3380.30:FF:000001">
    <property type="entry name" value="Ski2 ATP-dependent RNA helicase"/>
    <property type="match status" value="1"/>
</dbReference>
<dbReference type="InterPro" id="IPR025696">
    <property type="entry name" value="Beta-barrel_MTR4"/>
</dbReference>
<dbReference type="InParanoid" id="A0A6J2YT02"/>
<dbReference type="FunFam" id="3.40.50.300:FF:000354">
    <property type="entry name" value="ATP-dependent RNA helicase SKI2"/>
    <property type="match status" value="1"/>
</dbReference>
<protein>
    <submittedName>
        <fullName evidence="12">Helicase SKI2W isoform X1</fullName>
    </submittedName>
</protein>
<keyword evidence="2" id="KW-0963">Cytoplasm</keyword>
<reference evidence="12" key="1">
    <citation type="submission" date="2025-08" db="UniProtKB">
        <authorList>
            <consortium name="RefSeq"/>
        </authorList>
    </citation>
    <scope>IDENTIFICATION</scope>
    <source>
        <tissue evidence="12">Gonads</tissue>
    </source>
</reference>
<dbReference type="CDD" id="cd18795">
    <property type="entry name" value="SF2_C_Ski2"/>
    <property type="match status" value="1"/>
</dbReference>
<proteinExistence type="predicted"/>
<dbReference type="InterPro" id="IPR016438">
    <property type="entry name" value="SKI2-like"/>
</dbReference>
<evidence type="ECO:0000313" key="12">
    <source>
        <dbReference type="RefSeq" id="XP_030766437.1"/>
    </source>
</evidence>
<gene>
    <name evidence="12" type="primary">LOC115890370</name>
</gene>
<dbReference type="Proteomes" id="UP000504635">
    <property type="component" value="Unplaced"/>
</dbReference>
<name>A0A6J2YT02_SITOR</name>
<dbReference type="SMART" id="SM01142">
    <property type="entry name" value="DSHCT"/>
    <property type="match status" value="1"/>
</dbReference>
<keyword evidence="7" id="KW-0694">RNA-binding</keyword>
<evidence type="ECO:0000259" key="10">
    <source>
        <dbReference type="PROSITE" id="PS51194"/>
    </source>
</evidence>
<evidence type="ECO:0000256" key="2">
    <source>
        <dbReference type="ARBA" id="ARBA00022490"/>
    </source>
</evidence>
<comment type="subcellular location">
    <subcellularLocation>
        <location evidence="1">Cytoplasm</location>
    </subcellularLocation>
</comment>
<dbReference type="InterPro" id="IPR040801">
    <property type="entry name" value="Ski2_N"/>
</dbReference>
<evidence type="ECO:0000259" key="9">
    <source>
        <dbReference type="PROSITE" id="PS51192"/>
    </source>
</evidence>
<dbReference type="PROSITE" id="PS51194">
    <property type="entry name" value="HELICASE_CTER"/>
    <property type="match status" value="1"/>
</dbReference>
<keyword evidence="3" id="KW-0547">Nucleotide-binding</keyword>
<dbReference type="GO" id="GO:0003724">
    <property type="term" value="F:RNA helicase activity"/>
    <property type="evidence" value="ECO:0007669"/>
    <property type="project" value="UniProtKB-EC"/>
</dbReference>
<keyword evidence="5 12" id="KW-0347">Helicase</keyword>
<dbReference type="PANTHER" id="PTHR12131">
    <property type="entry name" value="ATP-DEPENDENT RNA AND DNA HELICASE"/>
    <property type="match status" value="1"/>
</dbReference>
<dbReference type="Pfam" id="PF00270">
    <property type="entry name" value="DEAD"/>
    <property type="match status" value="1"/>
</dbReference>
<dbReference type="Gene3D" id="1.10.3380.30">
    <property type="match status" value="1"/>
</dbReference>
<evidence type="ECO:0000313" key="11">
    <source>
        <dbReference type="Proteomes" id="UP000504635"/>
    </source>
</evidence>
<dbReference type="GO" id="GO:0005524">
    <property type="term" value="F:ATP binding"/>
    <property type="evidence" value="ECO:0007669"/>
    <property type="project" value="UniProtKB-KW"/>
</dbReference>
<dbReference type="GO" id="GO:0055087">
    <property type="term" value="C:Ski complex"/>
    <property type="evidence" value="ECO:0007669"/>
    <property type="project" value="TreeGrafter"/>
</dbReference>
<feature type="domain" description="Helicase C-terminal" evidence="10">
    <location>
        <begin position="527"/>
        <end position="700"/>
    </location>
</feature>
<sequence length="1201" mass="137726">MDDFEPPPILPIIEDELQKYLLCPESLPIHEYERSQQIWLRNSIPEELIKYELSPVSTTLRVQRDLDSGRIIGFREVALNSVGATAKNSMSFDRAPAPPTDSTKGNALYVPFQPGSFPEPILNLPEQHILDKSGFLTVPPGFSHSLDIQDNKKLLEETDTTHGNLKTLNLLDVIHKEQHFLGELKSQEIESTNVENKLESNVLPEEEDIVPKEPQIINLSTLSHPHNSTVKNSEWAVLLDPNKPVNDFNKKIPDMAKRFPFELDPFQKLAILQLEQHNHVFVAAHTSAGKTVVAEYAIALSQKHMTRTIYTSPIKALSNQKYRDFRDEFNDVGLITGDFQINQKASCLIMTTEILRTMLYCGSDITRDLEYVIFDEVHYINDRDRGHVWEQVLIMLPTHVCVVLLSATVPNTVEFADWLGRTHQRKVYVITTLKRPVPLQHFLYTGRWGGSRDERFLILEAEKWSEEGYIKANTALECLKDKNIKFLNNKQEKTLWIALVDHLRKCDLLPVVAFIFSRQKCDTNAKILSSLDLTTEKEKHQIHVFFSKCIRSLNESDQKTPQIIKMRDILSRGIGIHHSGVLPIIKEIVEMLFQKGFIKILFATETFAMGVNMPARTVIFDSVMKHDGIEHRHLLPAEYIQMAGRAGRRGKDDKGTVILLCKMSIPSESCLKAMMIGLPSKLTSQFRLTYGMVLSLLRVETLSVEGMMSRSFGEVDHQKKVTDIKVELEEVEKKLEELGKDQLSSYLQPLVKFYDTASAYMEQRKSVMADLLTSPKIQKCIVPGAVILITYKIHINKLALVLSVDRSKKSTAYKVLVLTDFQPKNSNPGEKRADFWYQMLALTKDKVFVPNTTSTGHEILTISGLDIFEITSKEVKIKTDIVVQDWQKRQIERFRNDPPGETCREAIQELLKLSILTNEDRQDDVLKQLHFIKDLKVNDQNLYFSLTKMYELKEKLLDHLSSTQIPNFEEQFETVFERKFLEEKKKDLEFQLSNASLILYPDYQNRIKLLRKLDYVDPKNRVKLKGKVACEMGMNELLITELVLEDVFINLQASEVAALLSALVFRVKLRGSFNEFEEELTPTLKEGIQKIKSHHEKIAAMELELGIQTDEFQTDLNFGLVHVVYRWANHEEFSEIMKLTDIQEGIIVRCIQQLNETIIDVRDAAKIIGDPALQKKMEDASASIKRNIVFAESLYTQDFKL</sequence>
<dbReference type="GO" id="GO:0016787">
    <property type="term" value="F:hydrolase activity"/>
    <property type="evidence" value="ECO:0007669"/>
    <property type="project" value="UniProtKB-KW"/>
</dbReference>
<dbReference type="InterPro" id="IPR011545">
    <property type="entry name" value="DEAD/DEAH_box_helicase_dom"/>
</dbReference>
<dbReference type="InterPro" id="IPR050699">
    <property type="entry name" value="RNA-DNA_Helicase"/>
</dbReference>
<dbReference type="CTD" id="7263"/>
<dbReference type="AlphaFoldDB" id="A0A6J2YT02"/>
<dbReference type="GO" id="GO:0003723">
    <property type="term" value="F:RNA binding"/>
    <property type="evidence" value="ECO:0007669"/>
    <property type="project" value="UniProtKB-KW"/>
</dbReference>
<dbReference type="Pfam" id="PF00271">
    <property type="entry name" value="Helicase_C"/>
    <property type="match status" value="1"/>
</dbReference>
<evidence type="ECO:0000256" key="6">
    <source>
        <dbReference type="ARBA" id="ARBA00022840"/>
    </source>
</evidence>
<dbReference type="FunFam" id="3.40.50.300:FF:000447">
    <property type="entry name" value="helicase SKI2W isoform X2"/>
    <property type="match status" value="1"/>
</dbReference>
<dbReference type="KEGG" id="soy:115890370"/>
<dbReference type="SUPFAM" id="SSF52540">
    <property type="entry name" value="P-loop containing nucleoside triphosphate hydrolases"/>
    <property type="match status" value="1"/>
</dbReference>
<feature type="domain" description="Helicase ATP-binding" evidence="9">
    <location>
        <begin position="271"/>
        <end position="427"/>
    </location>
</feature>
<dbReference type="InterPro" id="IPR027417">
    <property type="entry name" value="P-loop_NTPase"/>
</dbReference>
<evidence type="ECO:0000256" key="5">
    <source>
        <dbReference type="ARBA" id="ARBA00022806"/>
    </source>
</evidence>
<dbReference type="PIRSF" id="PIRSF005198">
    <property type="entry name" value="Antiviral_helicase_SKI2"/>
    <property type="match status" value="1"/>
</dbReference>
<dbReference type="PANTHER" id="PTHR12131:SF1">
    <property type="entry name" value="ATP-DEPENDENT RNA HELICASE SUPV3L1, MITOCHONDRIAL-RELATED"/>
    <property type="match status" value="1"/>
</dbReference>
<dbReference type="InterPro" id="IPR001650">
    <property type="entry name" value="Helicase_C-like"/>
</dbReference>
<dbReference type="RefSeq" id="XP_030766437.1">
    <property type="nucleotide sequence ID" value="XM_030910577.1"/>
</dbReference>